<protein>
    <recommendedName>
        <fullName evidence="11">Cytochrome P450</fullName>
    </recommendedName>
</protein>
<dbReference type="PANTHER" id="PTHR24298:SF59">
    <property type="entry name" value="CYTOCHROME P450, FAMILY 705, SUBFAMILY A, POLYPEPTIDE 25-RELATED"/>
    <property type="match status" value="1"/>
</dbReference>
<organism evidence="9 10">
    <name type="scientific">Populus deltoides</name>
    <name type="common">Eastern poplar</name>
    <name type="synonym">Eastern cottonwood</name>
    <dbReference type="NCBI Taxonomy" id="3696"/>
    <lineage>
        <taxon>Eukaryota</taxon>
        <taxon>Viridiplantae</taxon>
        <taxon>Streptophyta</taxon>
        <taxon>Embryophyta</taxon>
        <taxon>Tracheophyta</taxon>
        <taxon>Spermatophyta</taxon>
        <taxon>Magnoliopsida</taxon>
        <taxon>eudicotyledons</taxon>
        <taxon>Gunneridae</taxon>
        <taxon>Pentapetalae</taxon>
        <taxon>rosids</taxon>
        <taxon>fabids</taxon>
        <taxon>Malpighiales</taxon>
        <taxon>Salicaceae</taxon>
        <taxon>Saliceae</taxon>
        <taxon>Populus</taxon>
    </lineage>
</organism>
<evidence type="ECO:0000256" key="1">
    <source>
        <dbReference type="ARBA" id="ARBA00001971"/>
    </source>
</evidence>
<evidence type="ECO:0000256" key="4">
    <source>
        <dbReference type="ARBA" id="ARBA00022723"/>
    </source>
</evidence>
<dbReference type="GO" id="GO:0016020">
    <property type="term" value="C:membrane"/>
    <property type="evidence" value="ECO:0007669"/>
    <property type="project" value="UniProtKB-SubCell"/>
</dbReference>
<dbReference type="PRINTS" id="PR00463">
    <property type="entry name" value="EP450I"/>
</dbReference>
<gene>
    <name evidence="9" type="ORF">H0E87_017669</name>
</gene>
<evidence type="ECO:0000313" key="9">
    <source>
        <dbReference type="EMBL" id="KAH8498836.1"/>
    </source>
</evidence>
<dbReference type="InterPro" id="IPR002401">
    <property type="entry name" value="Cyt_P450_E_grp-I"/>
</dbReference>
<dbReference type="PANTHER" id="PTHR24298">
    <property type="entry name" value="FLAVONOID 3'-MONOOXYGENASE-RELATED"/>
    <property type="match status" value="1"/>
</dbReference>
<keyword evidence="5" id="KW-1133">Transmembrane helix</keyword>
<keyword evidence="8" id="KW-0503">Monooxygenase</keyword>
<dbReference type="Pfam" id="PF00067">
    <property type="entry name" value="p450"/>
    <property type="match status" value="1"/>
</dbReference>
<keyword evidence="6" id="KW-0472">Membrane</keyword>
<dbReference type="InterPro" id="IPR051103">
    <property type="entry name" value="Plant_metabolite_P450s"/>
</dbReference>
<feature type="binding site" description="axial binding residue" evidence="7">
    <location>
        <position position="109"/>
    </location>
    <ligand>
        <name>heme</name>
        <dbReference type="ChEBI" id="CHEBI:30413"/>
    </ligand>
    <ligandPart>
        <name>Fe</name>
        <dbReference type="ChEBI" id="CHEBI:18248"/>
    </ligandPart>
</feature>
<comment type="similarity">
    <text evidence="8">Belongs to the cytochrome P450 family.</text>
</comment>
<comment type="cofactor">
    <cofactor evidence="1 7">
        <name>heme</name>
        <dbReference type="ChEBI" id="CHEBI:30413"/>
    </cofactor>
</comment>
<evidence type="ECO:0000256" key="2">
    <source>
        <dbReference type="ARBA" id="ARBA00004167"/>
    </source>
</evidence>
<keyword evidence="7 8" id="KW-0408">Iron</keyword>
<keyword evidence="4 7" id="KW-0479">Metal-binding</keyword>
<dbReference type="Proteomes" id="UP000807159">
    <property type="component" value="Chromosome 9"/>
</dbReference>
<keyword evidence="7 8" id="KW-0349">Heme</keyword>
<dbReference type="GO" id="GO:0005506">
    <property type="term" value="F:iron ion binding"/>
    <property type="evidence" value="ECO:0007669"/>
    <property type="project" value="InterPro"/>
</dbReference>
<dbReference type="InterPro" id="IPR017972">
    <property type="entry name" value="Cyt_P450_CS"/>
</dbReference>
<evidence type="ECO:0000256" key="5">
    <source>
        <dbReference type="ARBA" id="ARBA00022989"/>
    </source>
</evidence>
<dbReference type="InterPro" id="IPR001128">
    <property type="entry name" value="Cyt_P450"/>
</dbReference>
<dbReference type="EMBL" id="JACEGQ020000009">
    <property type="protein sequence ID" value="KAH8498836.1"/>
    <property type="molecule type" value="Genomic_DNA"/>
</dbReference>
<evidence type="ECO:0000256" key="7">
    <source>
        <dbReference type="PIRSR" id="PIRSR602401-1"/>
    </source>
</evidence>
<keyword evidence="10" id="KW-1185">Reference proteome</keyword>
<comment type="caution">
    <text evidence="9">The sequence shown here is derived from an EMBL/GenBank/DDBJ whole genome shotgun (WGS) entry which is preliminary data.</text>
</comment>
<dbReference type="PROSITE" id="PS00086">
    <property type="entry name" value="CYTOCHROME_P450"/>
    <property type="match status" value="1"/>
</dbReference>
<dbReference type="Gene3D" id="1.10.630.10">
    <property type="entry name" value="Cytochrome P450"/>
    <property type="match status" value="1"/>
</dbReference>
<evidence type="ECO:0000313" key="10">
    <source>
        <dbReference type="Proteomes" id="UP000807159"/>
    </source>
</evidence>
<evidence type="ECO:0000256" key="3">
    <source>
        <dbReference type="ARBA" id="ARBA00022692"/>
    </source>
</evidence>
<dbReference type="GO" id="GO:0020037">
    <property type="term" value="F:heme binding"/>
    <property type="evidence" value="ECO:0007669"/>
    <property type="project" value="InterPro"/>
</dbReference>
<keyword evidence="3" id="KW-0812">Transmembrane</keyword>
<keyword evidence="8" id="KW-0560">Oxidoreductase</keyword>
<dbReference type="InterPro" id="IPR036396">
    <property type="entry name" value="Cyt_P450_sf"/>
</dbReference>
<dbReference type="AlphaFoldDB" id="A0A8T2Y177"/>
<reference evidence="9" key="1">
    <citation type="journal article" date="2021" name="J. Hered.">
        <title>Genome Assembly of Salicaceae Populus deltoides (Eastern Cottonwood) I-69 Based on Nanopore Sequencing and Hi-C Technologies.</title>
        <authorList>
            <person name="Bai S."/>
            <person name="Wu H."/>
            <person name="Zhang J."/>
            <person name="Pan Z."/>
            <person name="Zhao W."/>
            <person name="Li Z."/>
            <person name="Tong C."/>
        </authorList>
    </citation>
    <scope>NUCLEOTIDE SEQUENCE</scope>
    <source>
        <tissue evidence="9">Leaf</tissue>
    </source>
</reference>
<comment type="subcellular location">
    <subcellularLocation>
        <location evidence="2">Membrane</location>
        <topology evidence="2">Single-pass membrane protein</topology>
    </subcellularLocation>
</comment>
<evidence type="ECO:0000256" key="8">
    <source>
        <dbReference type="RuleBase" id="RU000461"/>
    </source>
</evidence>
<sequence length="183" mass="20491">MNTTDIPSLHYLQAVVKGGRRERSLHPPIPVLRRLCGDGCKIEEFGLPEETAVLINLYSIPRDPEAWDNPDEFCPERFLVCPVEQGNEMETKKGQNFGFVLFGGGRRRCPGAKLAFILMSTTVAAMVQCLFGRWVQMKMEQSLACSDARKIRHDYAHGQSTCVSSCGSLQPIFCLIFVPLLLK</sequence>
<name>A0A8T2Y177_POPDE</name>
<evidence type="ECO:0000256" key="6">
    <source>
        <dbReference type="ARBA" id="ARBA00023136"/>
    </source>
</evidence>
<proteinExistence type="inferred from homology"/>
<dbReference type="GO" id="GO:0016709">
    <property type="term" value="F:oxidoreductase activity, acting on paired donors, with incorporation or reduction of molecular oxygen, NAD(P)H as one donor, and incorporation of one atom of oxygen"/>
    <property type="evidence" value="ECO:0007669"/>
    <property type="project" value="TreeGrafter"/>
</dbReference>
<accession>A0A8T2Y177</accession>
<evidence type="ECO:0008006" key="11">
    <source>
        <dbReference type="Google" id="ProtNLM"/>
    </source>
</evidence>
<dbReference type="SUPFAM" id="SSF48264">
    <property type="entry name" value="Cytochrome P450"/>
    <property type="match status" value="1"/>
</dbReference>